<evidence type="ECO:0000313" key="2">
    <source>
        <dbReference type="EMBL" id="KAK3169323.1"/>
    </source>
</evidence>
<proteinExistence type="predicted"/>
<sequence length="822" mass="93781">MDKPSANDLQVFREKSRTFCGSFEIPLDKLEHEQLPKNPRQRDGKNVARLLDVFHKEGCRPREPENHMLALISRSALPQACPSGGVGGGVFEEPQRLIPESPLRVLRGRHRLEAARKFLKGGDRWWIVDLYSDDLNDLVRNELREQDSNASRWFDGDIVRQIRFSTLADDSSRRDKWLARLSKSKQGCLLRLEALPGKFLESLDDLTPFAGLWPAVQIGTFPRLLNLHCPEEVARCLRVVKKTWTHILGARKNNQLQLDANTVAILQGRCPFRSTEDRAFVRMRMLAGDILPAVKDDSRRSEIFNRICSVEHMIFSIKVCIENSKWLEPAVRILKQLLPNNGKGSMSQQFHTLHNRQAGLKVQTSEFTFEDRTLASGDSFWLSYRQVFLFSLRHFPAMDGQAPRKDVAKQNSLYPTIQQRWWHELSSLASESGYRGLRRKYPDRKAADAKAIEDCVRSILPSKYYQIDSARMRRIVQLNCQLMSDVPYAVRMRVVPELTSDHDGCGSDNSDRWGRPYDQAFQADQESLFLDHIYCSSYSNVPKRYLTTFAVKRDFFHSFFGSEEDDLDREPRVETFRDDVAKDWEGDDVMGNSDRITSNKINADIVNPDDEGFQMAGQHLLALGNLPDDIAKDKEEDAVMGDSDRITSNKGINAGIVNPDDEDFQMAGQQLLMSGHLPDTKEENKSQLQLSGPPPPMVESGQQNQGGIVSFTEASRLLSQRDGRKHLFTVLSPMADNTFRKHQADSLDETSMVTALELPSDARFIARDKNERLKMTAPTTILDAARSEQLQTVLMVKQPNVQALIRRFDDHEQPEEELDDIY</sequence>
<comment type="caution">
    <text evidence="2">The sequence shown here is derived from an EMBL/GenBank/DDBJ whole genome shotgun (WGS) entry which is preliminary data.</text>
</comment>
<keyword evidence="3" id="KW-1185">Reference proteome</keyword>
<accession>A0AAD9Z2H1</accession>
<protein>
    <submittedName>
        <fullName evidence="2">Uncharacterized protein</fullName>
    </submittedName>
</protein>
<dbReference type="AlphaFoldDB" id="A0AAD9Z2H1"/>
<organism evidence="2 3">
    <name type="scientific">Lepraria neglecta</name>
    <dbReference type="NCBI Taxonomy" id="209136"/>
    <lineage>
        <taxon>Eukaryota</taxon>
        <taxon>Fungi</taxon>
        <taxon>Dikarya</taxon>
        <taxon>Ascomycota</taxon>
        <taxon>Pezizomycotina</taxon>
        <taxon>Lecanoromycetes</taxon>
        <taxon>OSLEUM clade</taxon>
        <taxon>Lecanoromycetidae</taxon>
        <taxon>Lecanorales</taxon>
        <taxon>Lecanorineae</taxon>
        <taxon>Stereocaulaceae</taxon>
        <taxon>Lepraria</taxon>
    </lineage>
</organism>
<dbReference type="InterPro" id="IPR022198">
    <property type="entry name" value="DUF3723"/>
</dbReference>
<dbReference type="Proteomes" id="UP001276659">
    <property type="component" value="Unassembled WGS sequence"/>
</dbReference>
<evidence type="ECO:0000256" key="1">
    <source>
        <dbReference type="SAM" id="MobiDB-lite"/>
    </source>
</evidence>
<reference evidence="2" key="1">
    <citation type="submission" date="2022-11" db="EMBL/GenBank/DDBJ databases">
        <title>Chromosomal genome sequence assembly and mating type (MAT) locus characterization of the leprose asexual lichenized fungus Lepraria neglecta (Nyl.) Erichsen.</title>
        <authorList>
            <person name="Allen J.L."/>
            <person name="Pfeffer B."/>
        </authorList>
    </citation>
    <scope>NUCLEOTIDE SEQUENCE</scope>
    <source>
        <strain evidence="2">Allen 5258</strain>
    </source>
</reference>
<feature type="region of interest" description="Disordered" evidence="1">
    <location>
        <begin position="679"/>
        <end position="703"/>
    </location>
</feature>
<dbReference type="Pfam" id="PF12520">
    <property type="entry name" value="DUF3723"/>
    <property type="match status" value="1"/>
</dbReference>
<name>A0AAD9Z2H1_9LECA</name>
<feature type="region of interest" description="Disordered" evidence="1">
    <location>
        <begin position="639"/>
        <end position="659"/>
    </location>
</feature>
<dbReference type="EMBL" id="JASNWA010000009">
    <property type="protein sequence ID" value="KAK3169323.1"/>
    <property type="molecule type" value="Genomic_DNA"/>
</dbReference>
<evidence type="ECO:0000313" key="3">
    <source>
        <dbReference type="Proteomes" id="UP001276659"/>
    </source>
</evidence>
<gene>
    <name evidence="2" type="ORF">OEA41_008706</name>
</gene>